<evidence type="ECO:0008006" key="4">
    <source>
        <dbReference type="Google" id="ProtNLM"/>
    </source>
</evidence>
<dbReference type="Proteomes" id="UP000294325">
    <property type="component" value="Chromosome"/>
</dbReference>
<dbReference type="AlphaFoldDB" id="A0A4P7C4R8"/>
<evidence type="ECO:0000313" key="2">
    <source>
        <dbReference type="EMBL" id="QBQ56654.1"/>
    </source>
</evidence>
<organism evidence="2 3">
    <name type="scientific">Nitrosococcus wardiae</name>
    <dbReference type="NCBI Taxonomy" id="1814290"/>
    <lineage>
        <taxon>Bacteria</taxon>
        <taxon>Pseudomonadati</taxon>
        <taxon>Pseudomonadota</taxon>
        <taxon>Gammaproteobacteria</taxon>
        <taxon>Chromatiales</taxon>
        <taxon>Chromatiaceae</taxon>
        <taxon>Nitrosococcus</taxon>
    </lineage>
</organism>
<dbReference type="EMBL" id="CP038033">
    <property type="protein sequence ID" value="QBQ56654.1"/>
    <property type="molecule type" value="Genomic_DNA"/>
</dbReference>
<reference evidence="2 3" key="1">
    <citation type="submission" date="2019-03" db="EMBL/GenBank/DDBJ databases">
        <title>The genome sequence of Nitrosococcus wardiae strain D1FHST reveals the archetypal metabolic capacity of ammonia-oxidizing Gammaproteobacteria.</title>
        <authorList>
            <person name="Wang L."/>
            <person name="Lim C.K."/>
            <person name="Hanson T.E."/>
            <person name="Dang H."/>
            <person name="Klotz M.G."/>
        </authorList>
    </citation>
    <scope>NUCLEOTIDE SEQUENCE [LARGE SCALE GENOMIC DNA]</scope>
    <source>
        <strain evidence="2 3">D1FHS</strain>
    </source>
</reference>
<name>A0A4P7C4R8_9GAMM</name>
<gene>
    <name evidence="2" type="ORF">E3U44_18570</name>
</gene>
<feature type="transmembrane region" description="Helical" evidence="1">
    <location>
        <begin position="132"/>
        <end position="150"/>
    </location>
</feature>
<protein>
    <recommendedName>
        <fullName evidence="4">DUF2938 family protein</fullName>
    </recommendedName>
</protein>
<evidence type="ECO:0000256" key="1">
    <source>
        <dbReference type="SAM" id="Phobius"/>
    </source>
</evidence>
<accession>A0A4P7C4R8</accession>
<feature type="transmembrane region" description="Helical" evidence="1">
    <location>
        <begin position="93"/>
        <end position="112"/>
    </location>
</feature>
<keyword evidence="3" id="KW-1185">Reference proteome</keyword>
<keyword evidence="1" id="KW-0812">Transmembrane</keyword>
<keyword evidence="1" id="KW-1133">Transmembrane helix</keyword>
<proteinExistence type="predicted"/>
<evidence type="ECO:0000313" key="3">
    <source>
        <dbReference type="Proteomes" id="UP000294325"/>
    </source>
</evidence>
<dbReference type="KEGG" id="nwr:E3U44_18570"/>
<keyword evidence="1" id="KW-0472">Membrane</keyword>
<dbReference type="OrthoDB" id="288267at2"/>
<feature type="transmembrane region" description="Helical" evidence="1">
    <location>
        <begin position="61"/>
        <end position="81"/>
    </location>
</feature>
<sequence length="153" mass="16008">MRLLLSAATTGTVANLAVTGTLGLLARQEGQDPLQPVNATSHWLHGPQAGWSGRVDLKHTGVGYATNHAAAVFWALPFTWWLARRPRRSGTEIAAGAATTAAIAAAVDYGLIPRRLTPGWEHAVSPRSVATAFGALALGLAAGALVDRALRRD</sequence>